<organism evidence="1 2">
    <name type="scientific">Paraburkholderia panacisoli</name>
    <dbReference type="NCBI Taxonomy" id="2603818"/>
    <lineage>
        <taxon>Bacteria</taxon>
        <taxon>Pseudomonadati</taxon>
        <taxon>Pseudomonadota</taxon>
        <taxon>Betaproteobacteria</taxon>
        <taxon>Burkholderiales</taxon>
        <taxon>Burkholderiaceae</taxon>
        <taxon>Paraburkholderia</taxon>
    </lineage>
</organism>
<name>A0A5B0HLX6_9BURK</name>
<evidence type="ECO:0000313" key="1">
    <source>
        <dbReference type="EMBL" id="KAA1016238.1"/>
    </source>
</evidence>
<keyword evidence="2" id="KW-1185">Reference proteome</keyword>
<dbReference type="Proteomes" id="UP000325273">
    <property type="component" value="Unassembled WGS sequence"/>
</dbReference>
<dbReference type="EMBL" id="VTUZ01000001">
    <property type="protein sequence ID" value="KAA1016238.1"/>
    <property type="molecule type" value="Genomic_DNA"/>
</dbReference>
<evidence type="ECO:0000313" key="2">
    <source>
        <dbReference type="Proteomes" id="UP000325273"/>
    </source>
</evidence>
<protein>
    <submittedName>
        <fullName evidence="1">Uncharacterized protein</fullName>
    </submittedName>
</protein>
<proteinExistence type="predicted"/>
<gene>
    <name evidence="1" type="ORF">FVF58_01080</name>
</gene>
<reference evidence="1 2" key="1">
    <citation type="submission" date="2019-08" db="EMBL/GenBank/DDBJ databases">
        <title>Paraburkholderia sp. DCY113.</title>
        <authorList>
            <person name="Kang J."/>
        </authorList>
    </citation>
    <scope>NUCLEOTIDE SEQUENCE [LARGE SCALE GENOMIC DNA]</scope>
    <source>
        <strain evidence="1 2">DCY113</strain>
    </source>
</reference>
<sequence length="61" mass="6759">MRAGIVAATVANYGNRELRERAKPSNFMAFIEREPERPILLPDSEAQSALILSAVFNRKAA</sequence>
<dbReference type="AlphaFoldDB" id="A0A5B0HLX6"/>
<accession>A0A5B0HLX6</accession>
<comment type="caution">
    <text evidence="1">The sequence shown here is derived from an EMBL/GenBank/DDBJ whole genome shotgun (WGS) entry which is preliminary data.</text>
</comment>